<dbReference type="SUPFAM" id="SSF88946">
    <property type="entry name" value="Sigma2 domain of RNA polymerase sigma factors"/>
    <property type="match status" value="1"/>
</dbReference>
<gene>
    <name evidence="3" type="ORF">DFJ69_4382</name>
</gene>
<dbReference type="Gene3D" id="1.10.1740.10">
    <property type="match status" value="1"/>
</dbReference>
<feature type="compositionally biased region" description="Pro residues" evidence="1">
    <location>
        <begin position="360"/>
        <end position="404"/>
    </location>
</feature>
<name>A0A3D9T295_9ACTN</name>
<proteinExistence type="predicted"/>
<evidence type="ECO:0000313" key="3">
    <source>
        <dbReference type="EMBL" id="REE98884.1"/>
    </source>
</evidence>
<organism evidence="3 4">
    <name type="scientific">Thermomonospora umbrina</name>
    <dbReference type="NCBI Taxonomy" id="111806"/>
    <lineage>
        <taxon>Bacteria</taxon>
        <taxon>Bacillati</taxon>
        <taxon>Actinomycetota</taxon>
        <taxon>Actinomycetes</taxon>
        <taxon>Streptosporangiales</taxon>
        <taxon>Thermomonosporaceae</taxon>
        <taxon>Thermomonospora</taxon>
    </lineage>
</organism>
<feature type="compositionally biased region" description="Pro residues" evidence="1">
    <location>
        <begin position="310"/>
        <end position="322"/>
    </location>
</feature>
<dbReference type="AlphaFoldDB" id="A0A3D9T295"/>
<protein>
    <submittedName>
        <fullName evidence="3">DNA-directed RNA polymerase specialized sigma24 family protein</fullName>
    </submittedName>
</protein>
<dbReference type="GO" id="GO:0003700">
    <property type="term" value="F:DNA-binding transcription factor activity"/>
    <property type="evidence" value="ECO:0007669"/>
    <property type="project" value="InterPro"/>
</dbReference>
<feature type="region of interest" description="Disordered" evidence="1">
    <location>
        <begin position="259"/>
        <end position="411"/>
    </location>
</feature>
<keyword evidence="2" id="KW-0472">Membrane</keyword>
<dbReference type="PRINTS" id="PR01217">
    <property type="entry name" value="PRICHEXTENSN"/>
</dbReference>
<evidence type="ECO:0000256" key="2">
    <source>
        <dbReference type="SAM" id="Phobius"/>
    </source>
</evidence>
<evidence type="ECO:0000313" key="4">
    <source>
        <dbReference type="Proteomes" id="UP000256661"/>
    </source>
</evidence>
<comment type="caution">
    <text evidence="3">The sequence shown here is derived from an EMBL/GenBank/DDBJ whole genome shotgun (WGS) entry which is preliminary data.</text>
</comment>
<accession>A0A3D9T295</accession>
<dbReference type="InterPro" id="IPR013324">
    <property type="entry name" value="RNA_pol_sigma_r3/r4-like"/>
</dbReference>
<feature type="transmembrane region" description="Helical" evidence="2">
    <location>
        <begin position="224"/>
        <end position="246"/>
    </location>
</feature>
<dbReference type="GO" id="GO:0000428">
    <property type="term" value="C:DNA-directed RNA polymerase complex"/>
    <property type="evidence" value="ECO:0007669"/>
    <property type="project" value="UniProtKB-KW"/>
</dbReference>
<feature type="compositionally biased region" description="Basic and acidic residues" evidence="1">
    <location>
        <begin position="333"/>
        <end position="345"/>
    </location>
</feature>
<keyword evidence="3" id="KW-0240">DNA-directed RNA polymerase</keyword>
<keyword evidence="3" id="KW-0804">Transcription</keyword>
<evidence type="ECO:0000256" key="1">
    <source>
        <dbReference type="SAM" id="MobiDB-lite"/>
    </source>
</evidence>
<dbReference type="SUPFAM" id="SSF88659">
    <property type="entry name" value="Sigma3 and sigma4 domains of RNA polymerase sigma factors"/>
    <property type="match status" value="1"/>
</dbReference>
<keyword evidence="2" id="KW-1133">Transmembrane helix</keyword>
<dbReference type="EMBL" id="QTTT01000001">
    <property type="protein sequence ID" value="REE98884.1"/>
    <property type="molecule type" value="Genomic_DNA"/>
</dbReference>
<dbReference type="InterPro" id="IPR013325">
    <property type="entry name" value="RNA_pol_sigma_r2"/>
</dbReference>
<dbReference type="InterPro" id="IPR036388">
    <property type="entry name" value="WH-like_DNA-bd_sf"/>
</dbReference>
<dbReference type="OrthoDB" id="3492533at2"/>
<dbReference type="Gene3D" id="1.10.10.10">
    <property type="entry name" value="Winged helix-like DNA-binding domain superfamily/Winged helix DNA-binding domain"/>
    <property type="match status" value="1"/>
</dbReference>
<feature type="compositionally biased region" description="Polar residues" evidence="1">
    <location>
        <begin position="259"/>
        <end position="307"/>
    </location>
</feature>
<dbReference type="GO" id="GO:0006352">
    <property type="term" value="P:DNA-templated transcription initiation"/>
    <property type="evidence" value="ECO:0007669"/>
    <property type="project" value="InterPro"/>
</dbReference>
<keyword evidence="4" id="KW-1185">Reference proteome</keyword>
<keyword evidence="2" id="KW-0812">Transmembrane</keyword>
<dbReference type="RefSeq" id="WP_116024279.1">
    <property type="nucleotide sequence ID" value="NZ_QTTT01000001.1"/>
</dbReference>
<reference evidence="3 4" key="1">
    <citation type="submission" date="2018-08" db="EMBL/GenBank/DDBJ databases">
        <title>Sequencing the genomes of 1000 actinobacteria strains.</title>
        <authorList>
            <person name="Klenk H.-P."/>
        </authorList>
    </citation>
    <scope>NUCLEOTIDE SEQUENCE [LARGE SCALE GENOMIC DNA]</scope>
    <source>
        <strain evidence="3 4">DSM 43927</strain>
    </source>
</reference>
<sequence>MPGTPEALYDAHAVRLHTYCWSLVGDGPQGAEAAVRDAFVAAVRHPPRGDAVLWLYALARSACMDHGALDRAFAPASGRHADPLLRVAAGLRADHREVLVLSAGEWLNVRDIAAVLDIAADTALQLLQAARTRLEHGVLDLLMREPGSPYADEIIAAFEKGDLPRLLARRAPDRPPAELRDEVLAACAAELDRALPSVTVTAPLVVIGSPATGRGARDRRRPRGLGAVAGLAASAAAAIGMIAAWAGAKGGGENDLTALSPTSGFGSESVSGTPAATRSLITPSPSVSKGTGSDASDTSDPQTATSSPYAPGPPRSAVPPPRSRWAPTPDPGDDPKDERPARPDPDPSSPTPTPDRRSPSPTPEPPTPGPTSPGPDGPATPTPTPTPSDPGPEPTEPRPSPTANPSPTSGS</sequence>
<dbReference type="Proteomes" id="UP000256661">
    <property type="component" value="Unassembled WGS sequence"/>
</dbReference>